<dbReference type="AlphaFoldDB" id="A0A7J0EJS6"/>
<dbReference type="Pfam" id="PF07893">
    <property type="entry name" value="DUF1668"/>
    <property type="match status" value="1"/>
</dbReference>
<name>A0A7J0EJS6_9ERIC</name>
<evidence type="ECO:0000313" key="1">
    <source>
        <dbReference type="EMBL" id="GFY86714.1"/>
    </source>
</evidence>
<protein>
    <recommendedName>
        <fullName evidence="3">Galactose oxidase/kelch repeat superfamily protein</fullName>
    </recommendedName>
</protein>
<dbReference type="InterPro" id="IPR012871">
    <property type="entry name" value="DUF1668_ORYSA"/>
</dbReference>
<dbReference type="EMBL" id="BJWL01000005">
    <property type="protein sequence ID" value="GFY86714.1"/>
    <property type="molecule type" value="Genomic_DNA"/>
</dbReference>
<evidence type="ECO:0008006" key="3">
    <source>
        <dbReference type="Google" id="ProtNLM"/>
    </source>
</evidence>
<gene>
    <name evidence="1" type="ORF">Acr_05g0003530</name>
</gene>
<comment type="caution">
    <text evidence="1">The sequence shown here is derived from an EMBL/GenBank/DDBJ whole genome shotgun (WGS) entry which is preliminary data.</text>
</comment>
<reference evidence="1 2" key="1">
    <citation type="submission" date="2019-07" db="EMBL/GenBank/DDBJ databases">
        <title>De Novo Assembly of kiwifruit Actinidia rufa.</title>
        <authorList>
            <person name="Sugita-Konishi S."/>
            <person name="Sato K."/>
            <person name="Mori E."/>
            <person name="Abe Y."/>
            <person name="Kisaki G."/>
            <person name="Hamano K."/>
            <person name="Suezawa K."/>
            <person name="Otani M."/>
            <person name="Fukuda T."/>
            <person name="Manabe T."/>
            <person name="Gomi K."/>
            <person name="Tabuchi M."/>
            <person name="Akimitsu K."/>
            <person name="Kataoka I."/>
        </authorList>
    </citation>
    <scope>NUCLEOTIDE SEQUENCE [LARGE SCALE GENOMIC DNA]</scope>
    <source>
        <strain evidence="2">cv. Fuchu</strain>
    </source>
</reference>
<proteinExistence type="predicted"/>
<organism evidence="1 2">
    <name type="scientific">Actinidia rufa</name>
    <dbReference type="NCBI Taxonomy" id="165716"/>
    <lineage>
        <taxon>Eukaryota</taxon>
        <taxon>Viridiplantae</taxon>
        <taxon>Streptophyta</taxon>
        <taxon>Embryophyta</taxon>
        <taxon>Tracheophyta</taxon>
        <taxon>Spermatophyta</taxon>
        <taxon>Magnoliopsida</taxon>
        <taxon>eudicotyledons</taxon>
        <taxon>Gunneridae</taxon>
        <taxon>Pentapetalae</taxon>
        <taxon>asterids</taxon>
        <taxon>Ericales</taxon>
        <taxon>Actinidiaceae</taxon>
        <taxon>Actinidia</taxon>
    </lineage>
</organism>
<sequence>MVTAKSKMMYTFMWHLYSPIVHTLFAVDIPDPLPDPPPVNEVSSRPNPEPQPLSPILELPTEDYPSDMCCIEFDSKLYNCGGEYIEREGRFESPDPRDVYVFDPISKTLRDTPKMSTGNCFPTTFVSDRKIYVLSAVRSSPENGEKLSWFEYFDPDSGEWTKLEDPPFKGHGLSTMNPPSSLTQMGNRRFCHVVAGNVPHPEFPGSEDMEQCNVSLTVFDAFKFAYPDGKNTFFGAKLLHSASFVIKTFPACNYILHTSTLHGEDPLQHLSVFLAGL</sequence>
<dbReference type="SUPFAM" id="SSF117281">
    <property type="entry name" value="Kelch motif"/>
    <property type="match status" value="1"/>
</dbReference>
<accession>A0A7J0EJS6</accession>
<dbReference type="Proteomes" id="UP000585474">
    <property type="component" value="Unassembled WGS sequence"/>
</dbReference>
<dbReference type="InterPro" id="IPR015915">
    <property type="entry name" value="Kelch-typ_b-propeller"/>
</dbReference>
<dbReference type="OrthoDB" id="1148980at2759"/>
<evidence type="ECO:0000313" key="2">
    <source>
        <dbReference type="Proteomes" id="UP000585474"/>
    </source>
</evidence>
<dbReference type="Gene3D" id="2.120.10.80">
    <property type="entry name" value="Kelch-type beta propeller"/>
    <property type="match status" value="1"/>
</dbReference>
<keyword evidence="2" id="KW-1185">Reference proteome</keyword>